<evidence type="ECO:0000313" key="5">
    <source>
        <dbReference type="Proteomes" id="UP000003751"/>
    </source>
</evidence>
<dbReference type="OrthoDB" id="346289at2157"/>
<organism evidence="3 5">
    <name type="scientific">Haladaptatus paucihalophilus DX253</name>
    <dbReference type="NCBI Taxonomy" id="797209"/>
    <lineage>
        <taxon>Archaea</taxon>
        <taxon>Methanobacteriati</taxon>
        <taxon>Methanobacteriota</taxon>
        <taxon>Stenosarchaea group</taxon>
        <taxon>Halobacteria</taxon>
        <taxon>Halobacteriales</taxon>
        <taxon>Haladaptataceae</taxon>
        <taxon>Haladaptatus</taxon>
    </lineage>
</organism>
<dbReference type="EMBL" id="AEMG01000015">
    <property type="protein sequence ID" value="EFW91263.1"/>
    <property type="molecule type" value="Genomic_DNA"/>
</dbReference>
<protein>
    <submittedName>
        <fullName evidence="4">Uncharacterized membrane protein</fullName>
    </submittedName>
</protein>
<reference evidence="4" key="3">
    <citation type="submission" date="2016-11" db="EMBL/GenBank/DDBJ databases">
        <authorList>
            <person name="Jaros S."/>
            <person name="Januszkiewicz K."/>
            <person name="Wedrychowicz H."/>
        </authorList>
    </citation>
    <scope>NUCLEOTIDE SEQUENCE [LARGE SCALE GENOMIC DNA]</scope>
    <source>
        <strain evidence="4">DX253</strain>
    </source>
</reference>
<keyword evidence="6" id="KW-1185">Reference proteome</keyword>
<dbReference type="InterPro" id="IPR029062">
    <property type="entry name" value="Class_I_gatase-like"/>
</dbReference>
<proteinExistence type="predicted"/>
<evidence type="ECO:0000313" key="4">
    <source>
        <dbReference type="EMBL" id="SHL09122.1"/>
    </source>
</evidence>
<dbReference type="AlphaFoldDB" id="E7QVK0"/>
<dbReference type="PATRIC" id="fig|797209.4.peg.2793"/>
<dbReference type="STRING" id="797209.GCA_000376445_03355"/>
<evidence type="ECO:0000313" key="3">
    <source>
        <dbReference type="EMBL" id="EFW91263.1"/>
    </source>
</evidence>
<dbReference type="RefSeq" id="WP_007980879.1">
    <property type="nucleotide sequence ID" value="NZ_AEMG01000015.1"/>
</dbReference>
<dbReference type="PANTHER" id="PTHR37947:SF1">
    <property type="entry name" value="BLL2462 PROTEIN"/>
    <property type="match status" value="1"/>
</dbReference>
<evidence type="ECO:0000256" key="1">
    <source>
        <dbReference type="SAM" id="MobiDB-lite"/>
    </source>
</evidence>
<dbReference type="PANTHER" id="PTHR37947">
    <property type="entry name" value="BLL2462 PROTEIN"/>
    <property type="match status" value="1"/>
</dbReference>
<feature type="domain" description="Putative glutamine amidotransferase" evidence="2">
    <location>
        <begin position="4"/>
        <end position="241"/>
    </location>
</feature>
<dbReference type="Gene3D" id="3.40.50.880">
    <property type="match status" value="1"/>
</dbReference>
<accession>E7QVK0</accession>
<dbReference type="Pfam" id="PF07090">
    <property type="entry name" value="GATase1_like"/>
    <property type="match status" value="1"/>
</dbReference>
<evidence type="ECO:0000313" key="6">
    <source>
        <dbReference type="Proteomes" id="UP000184203"/>
    </source>
</evidence>
<dbReference type="InterPro" id="IPR010768">
    <property type="entry name" value="GATase1-like"/>
</dbReference>
<dbReference type="SUPFAM" id="SSF52317">
    <property type="entry name" value="Class I glutamine amidotransferase-like"/>
    <property type="match status" value="1"/>
</dbReference>
<dbReference type="CDD" id="cd03143">
    <property type="entry name" value="A4_beta-galactosidase_middle_domain"/>
    <property type="match status" value="1"/>
</dbReference>
<reference evidence="3 5" key="1">
    <citation type="journal article" date="2014" name="ISME J.">
        <title>Trehalose/2-sulfotrehalose biosynthesis and glycine-betaine uptake are widely spread mechanisms for osmoadaptation in the Halobacteriales.</title>
        <authorList>
            <person name="Youssef N.H."/>
            <person name="Savage-Ashlock K.N."/>
            <person name="McCully A.L."/>
            <person name="Luedtke B."/>
            <person name="Shaw E.I."/>
            <person name="Hoff W.D."/>
            <person name="Elshahed M.S."/>
        </authorList>
    </citation>
    <scope>NUCLEOTIDE SEQUENCE [LARGE SCALE GENOMIC DNA]</scope>
    <source>
        <strain evidence="3 5">DX253</strain>
    </source>
</reference>
<dbReference type="eggNOG" id="arCOG02907">
    <property type="taxonomic scope" value="Archaea"/>
</dbReference>
<feature type="region of interest" description="Disordered" evidence="1">
    <location>
        <begin position="147"/>
        <end position="167"/>
    </location>
</feature>
<sequence length="242" mass="26098">MTNVLLAGESWVTVQFEIKGRNVMRDSQYGEAADRFIETLESVGAEVTYQPCHVAAESFPRTTDALDEYDLVILSDVGADTLQITDRVAGGDTDVDRCALLADWVRDGGALGMVGGYMSFAGKGGQARYGHTPVADVLPVEIAAGDDRVETPDGSVPRNEGVSNADLPDEWPHVLGYNRTTAKPDAEVWATVRDDPFLAVGDFGDGSSFAYATDCAPHWAPDGLLSWNGLPTLWERVLDRVC</sequence>
<name>E7QVK0_HALPU</name>
<dbReference type="Proteomes" id="UP000003751">
    <property type="component" value="Unassembled WGS sequence"/>
</dbReference>
<dbReference type="EMBL" id="FRAN01000004">
    <property type="protein sequence ID" value="SHL09122.1"/>
    <property type="molecule type" value="Genomic_DNA"/>
</dbReference>
<evidence type="ECO:0000259" key="2">
    <source>
        <dbReference type="Pfam" id="PF07090"/>
    </source>
</evidence>
<dbReference type="Proteomes" id="UP000184203">
    <property type="component" value="Unassembled WGS sequence"/>
</dbReference>
<gene>
    <name evidence="4" type="ORF">SAMN05444342_2991</name>
    <name evidence="3" type="ORF">ZOD2009_14181</name>
</gene>
<reference evidence="6" key="2">
    <citation type="submission" date="2016-11" db="EMBL/GenBank/DDBJ databases">
        <authorList>
            <person name="Varghese N."/>
            <person name="Submissions S."/>
        </authorList>
    </citation>
    <scope>NUCLEOTIDE SEQUENCE [LARGE SCALE GENOMIC DNA]</scope>
    <source>
        <strain evidence="6">DX253</strain>
    </source>
</reference>